<dbReference type="Gene3D" id="3.40.50.300">
    <property type="entry name" value="P-loop containing nucleotide triphosphate hydrolases"/>
    <property type="match status" value="1"/>
</dbReference>
<dbReference type="InterPro" id="IPR011704">
    <property type="entry name" value="ATPase_dyneun-rel_AAA"/>
</dbReference>
<organism evidence="3 4">
    <name type="scientific">Acidiferrimicrobium australe</name>
    <dbReference type="NCBI Taxonomy" id="2664430"/>
    <lineage>
        <taxon>Bacteria</taxon>
        <taxon>Bacillati</taxon>
        <taxon>Actinomycetota</taxon>
        <taxon>Acidimicrobiia</taxon>
        <taxon>Acidimicrobiales</taxon>
        <taxon>Acidimicrobiaceae</taxon>
        <taxon>Acidiferrimicrobium</taxon>
    </lineage>
</organism>
<dbReference type="PANTHER" id="PTHR42759">
    <property type="entry name" value="MOXR FAMILY PROTEIN"/>
    <property type="match status" value="1"/>
</dbReference>
<comment type="caution">
    <text evidence="3">The sequence shown here is derived from an EMBL/GenBank/DDBJ whole genome shotgun (WGS) entry which is preliminary data.</text>
</comment>
<feature type="domain" description="AAA+ ATPase" evidence="2">
    <location>
        <begin position="99"/>
        <end position="287"/>
    </location>
</feature>
<dbReference type="EMBL" id="WJHE01001005">
    <property type="protein sequence ID" value="MST34437.1"/>
    <property type="molecule type" value="Genomic_DNA"/>
</dbReference>
<gene>
    <name evidence="3" type="ORF">GHK86_17135</name>
</gene>
<accession>A0ABW9QYY3</accession>
<evidence type="ECO:0000313" key="3">
    <source>
        <dbReference type="EMBL" id="MST34437.1"/>
    </source>
</evidence>
<evidence type="ECO:0000256" key="1">
    <source>
        <dbReference type="SAM" id="MobiDB-lite"/>
    </source>
</evidence>
<dbReference type="SMART" id="SM00382">
    <property type="entry name" value="AAA"/>
    <property type="match status" value="1"/>
</dbReference>
<dbReference type="PANTHER" id="PTHR42759:SF1">
    <property type="entry name" value="MAGNESIUM-CHELATASE SUBUNIT CHLD"/>
    <property type="match status" value="1"/>
</dbReference>
<feature type="region of interest" description="Disordered" evidence="1">
    <location>
        <begin position="36"/>
        <end position="69"/>
    </location>
</feature>
<dbReference type="InterPro" id="IPR050764">
    <property type="entry name" value="CbbQ/NirQ/NorQ/GpvN"/>
</dbReference>
<dbReference type="Proteomes" id="UP000437736">
    <property type="component" value="Unassembled WGS sequence"/>
</dbReference>
<reference evidence="3 4" key="1">
    <citation type="submission" date="2019-11" db="EMBL/GenBank/DDBJ databases">
        <title>Acidiferrimicrobium australis gen. nov., sp. nov., an acidophilic and obligately heterotrophic, member of the Actinobacteria that catalyses dissimilatory oxido- reduction of iron isolated from metal-rich acidic water in Chile.</title>
        <authorList>
            <person name="Gonzalez D."/>
            <person name="Huber K."/>
            <person name="Hedrich S."/>
            <person name="Rojas-Villalobos C."/>
            <person name="Quatrini R."/>
            <person name="Dinamarca M.A."/>
            <person name="Schwarz A."/>
            <person name="Canales C."/>
            <person name="Nancucheo I."/>
        </authorList>
    </citation>
    <scope>NUCLEOTIDE SEQUENCE [LARGE SCALE GENOMIC DNA]</scope>
    <source>
        <strain evidence="3 4">USS-CCA1</strain>
    </source>
</reference>
<dbReference type="SUPFAM" id="SSF52540">
    <property type="entry name" value="P-loop containing nucleoside triphosphate hydrolases"/>
    <property type="match status" value="1"/>
</dbReference>
<evidence type="ECO:0000259" key="2">
    <source>
        <dbReference type="SMART" id="SM00382"/>
    </source>
</evidence>
<evidence type="ECO:0000313" key="4">
    <source>
        <dbReference type="Proteomes" id="UP000437736"/>
    </source>
</evidence>
<proteinExistence type="predicted"/>
<sequence length="374" mass="40634">MPVVAAPGCRWWPRPGCRWWLRPGCARTPVVARVGGERRPPRYPGGVSDPTLATRAGADPARPDPLTPPDVDAVAAALEEHGYIADEGLATSIFLALVLHRPLLLEGEAGVGKTEVAKVLSAWTGGDLLRLQCYEGIDVSQAVYEWDYARQLLHLRASEVAGERAASNGRPDGAAAAEPTDAVYSERFLVRRPLLQAIDHGDGPPPVLLIDEVDRADDEFEAFLLEILSEYAVTVPELGTFHAAVPPRVIITSNRTRDVHDALKRRCLYHWVPHPDFEREVAIVRLRAPQAAPVLARQVAAAVEALRGMQLYKPPGVAETIDWATALAALGRATIDERTLDVTLGTVLKYQEDQNRVRAAGIGELVRAAVLRGA</sequence>
<protein>
    <submittedName>
        <fullName evidence="3">AAA domain-containing protein</fullName>
    </submittedName>
</protein>
<dbReference type="InterPro" id="IPR003593">
    <property type="entry name" value="AAA+_ATPase"/>
</dbReference>
<keyword evidence="4" id="KW-1185">Reference proteome</keyword>
<dbReference type="CDD" id="cd00009">
    <property type="entry name" value="AAA"/>
    <property type="match status" value="1"/>
</dbReference>
<dbReference type="InterPro" id="IPR027417">
    <property type="entry name" value="P-loop_NTPase"/>
</dbReference>
<dbReference type="Pfam" id="PF07728">
    <property type="entry name" value="AAA_5"/>
    <property type="match status" value="1"/>
</dbReference>
<name>A0ABW9QYY3_9ACTN</name>